<dbReference type="Gene3D" id="1.25.40.10">
    <property type="entry name" value="Tetratricopeptide repeat domain"/>
    <property type="match status" value="2"/>
</dbReference>
<accession>A0A4Q7KJ30</accession>
<dbReference type="GO" id="GO:0043531">
    <property type="term" value="F:ADP binding"/>
    <property type="evidence" value="ECO:0007669"/>
    <property type="project" value="InterPro"/>
</dbReference>
<dbReference type="EMBL" id="SGWQ01000009">
    <property type="protein sequence ID" value="RZS34235.1"/>
    <property type="molecule type" value="Genomic_DNA"/>
</dbReference>
<dbReference type="PROSITE" id="PS50005">
    <property type="entry name" value="TPR"/>
    <property type="match status" value="1"/>
</dbReference>
<dbReference type="InterPro" id="IPR027417">
    <property type="entry name" value="P-loop_NTPase"/>
</dbReference>
<sequence>MPRQLPLAARHFTGRVEHLAALDALLPDESDDTCAGVISAVDGTAGVGKTALAVRWSYRVQHHFPDGTLYANLRGYGPGDPATPGEILGGFLGALGVSAQQIPAGLEAQAGLYRSELARRRVLIVLDNASAAEQVRPMLPGGPGCAVVVTSRASLTGLVVGEGATRVTLGLLTEREAVELVRATLGHQRADAEPDAVIELIKACARLPLALRIAAGRAAARPYLTVADLVAELGSERGRWEALSVSADERTSVRAVFGWSYHQLTGAQARMFRRLGLHPGPEISLHAAAAAAGVDVLEARRLLNALAESHLIEPIARDRYRIHDLLRAYAIDRADHDDTPGDRNHALRTLAEWYAHHARIAYQAIIPWNADWHAAADLDTHARPEIAFPGSVEAWAWFDRECVNVIAMVRAATRHHGLSPLAILMADVFAQALSHLATWDDALEVARLGLAAARRIGDRAAECYLLQSQGVAHQGAAHQQEAIDAFQAALALARELDDVELWALVLSYLGWVCVAQEQYAQAQEYLRSALPLVPDPKRGRLGSFIEYNLSGVYIGLGDYDQAFRHAERSLAYFRVIGYRDPEIYALHQMARARQGVGAHPDAIALCEQALAIGEPRCRDPQHRAVLLDTLGTSLLHTGDVTRAIACWREAIAIFDDLGVDRADDLRERLGALETG</sequence>
<evidence type="ECO:0000313" key="3">
    <source>
        <dbReference type="Proteomes" id="UP000294257"/>
    </source>
</evidence>
<dbReference type="Gene3D" id="3.40.50.300">
    <property type="entry name" value="P-loop containing nucleotide triphosphate hydrolases"/>
    <property type="match status" value="1"/>
</dbReference>
<proteinExistence type="predicted"/>
<dbReference type="PANTHER" id="PTHR47691">
    <property type="entry name" value="REGULATOR-RELATED"/>
    <property type="match status" value="1"/>
</dbReference>
<dbReference type="AlphaFoldDB" id="A0A4Q7KJ30"/>
<evidence type="ECO:0000313" key="2">
    <source>
        <dbReference type="EMBL" id="RZS34235.1"/>
    </source>
</evidence>
<dbReference type="OrthoDB" id="581105at2"/>
<dbReference type="SUPFAM" id="SSF48452">
    <property type="entry name" value="TPR-like"/>
    <property type="match status" value="1"/>
</dbReference>
<keyword evidence="3" id="KW-1185">Reference proteome</keyword>
<dbReference type="Pfam" id="PF13424">
    <property type="entry name" value="TPR_12"/>
    <property type="match status" value="1"/>
</dbReference>
<dbReference type="SUPFAM" id="SSF52540">
    <property type="entry name" value="P-loop containing nucleoside triphosphate hydrolases"/>
    <property type="match status" value="1"/>
</dbReference>
<reference evidence="2 3" key="1">
    <citation type="submission" date="2019-02" db="EMBL/GenBank/DDBJ databases">
        <title>Genomic Encyclopedia of Type Strains, Phase IV (KMG-IV): sequencing the most valuable type-strain genomes for metagenomic binning, comparative biology and taxonomic classification.</title>
        <authorList>
            <person name="Goeker M."/>
        </authorList>
    </citation>
    <scope>NUCLEOTIDE SEQUENCE [LARGE SCALE GENOMIC DNA]</scope>
    <source>
        <strain evidence="2 3">DSM 101727</strain>
    </source>
</reference>
<dbReference type="PANTHER" id="PTHR47691:SF3">
    <property type="entry name" value="HTH-TYPE TRANSCRIPTIONAL REGULATOR RV0890C-RELATED"/>
    <property type="match status" value="1"/>
</dbReference>
<organism evidence="2 3">
    <name type="scientific">Herbihabitans rhizosphaerae</name>
    <dbReference type="NCBI Taxonomy" id="1872711"/>
    <lineage>
        <taxon>Bacteria</taxon>
        <taxon>Bacillati</taxon>
        <taxon>Actinomycetota</taxon>
        <taxon>Actinomycetes</taxon>
        <taxon>Pseudonocardiales</taxon>
        <taxon>Pseudonocardiaceae</taxon>
        <taxon>Herbihabitans</taxon>
    </lineage>
</organism>
<evidence type="ECO:0000256" key="1">
    <source>
        <dbReference type="PROSITE-ProRule" id="PRU00339"/>
    </source>
</evidence>
<name>A0A4Q7KJ30_9PSEU</name>
<dbReference type="InterPro" id="IPR011990">
    <property type="entry name" value="TPR-like_helical_dom_sf"/>
</dbReference>
<comment type="caution">
    <text evidence="2">The sequence shown here is derived from an EMBL/GenBank/DDBJ whole genome shotgun (WGS) entry which is preliminary data.</text>
</comment>
<dbReference type="PRINTS" id="PR00364">
    <property type="entry name" value="DISEASERSIST"/>
</dbReference>
<dbReference type="Proteomes" id="UP000294257">
    <property type="component" value="Unassembled WGS sequence"/>
</dbReference>
<feature type="repeat" description="TPR" evidence="1">
    <location>
        <begin position="503"/>
        <end position="536"/>
    </location>
</feature>
<protein>
    <submittedName>
        <fullName evidence="2">Putative ATPase</fullName>
    </submittedName>
</protein>
<keyword evidence="1" id="KW-0802">TPR repeat</keyword>
<dbReference type="InterPro" id="IPR019734">
    <property type="entry name" value="TPR_rpt"/>
</dbReference>
<gene>
    <name evidence="2" type="ORF">EV193_10922</name>
</gene>
<dbReference type="SMART" id="SM00028">
    <property type="entry name" value="TPR"/>
    <property type="match status" value="5"/>
</dbReference>